<evidence type="ECO:0000313" key="3">
    <source>
        <dbReference type="Proteomes" id="UP000191418"/>
    </source>
</evidence>
<evidence type="ECO:0000259" key="1">
    <source>
        <dbReference type="Pfam" id="PF02589"/>
    </source>
</evidence>
<dbReference type="OrthoDB" id="9794157at2"/>
<dbReference type="STRING" id="64969.SAMN02745127_01968"/>
<comment type="caution">
    <text evidence="2">The sequence shown here is derived from an EMBL/GenBank/DDBJ whole genome shotgun (WGS) entry which is preliminary data.</text>
</comment>
<feature type="domain" description="LUD" evidence="1">
    <location>
        <begin position="42"/>
        <end position="217"/>
    </location>
</feature>
<gene>
    <name evidence="2" type="ORF">BTE48_03310</name>
</gene>
<proteinExistence type="predicted"/>
<dbReference type="SUPFAM" id="SSF100950">
    <property type="entry name" value="NagB/RpiA/CoA transferase-like"/>
    <property type="match status" value="1"/>
</dbReference>
<dbReference type="EMBL" id="MTSM01000003">
    <property type="protein sequence ID" value="OPX56469.1"/>
    <property type="molecule type" value="Genomic_DNA"/>
</dbReference>
<dbReference type="PANTHER" id="PTHR43682:SF1">
    <property type="entry name" value="LACTATE UTILIZATION PROTEIN C"/>
    <property type="match status" value="1"/>
</dbReference>
<dbReference type="Pfam" id="PF02589">
    <property type="entry name" value="LUD_dom"/>
    <property type="match status" value="1"/>
</dbReference>
<accession>A0A1T4QPG6</accession>
<protein>
    <submittedName>
        <fullName evidence="2">Lactate utilization protein</fullName>
    </submittedName>
</protein>
<dbReference type="InterPro" id="IPR003741">
    <property type="entry name" value="LUD_dom"/>
</dbReference>
<dbReference type="Proteomes" id="UP000191418">
    <property type="component" value="Unassembled WGS sequence"/>
</dbReference>
<organism evidence="2 3">
    <name type="scientific">Oceanospirillum multiglobuliferum</name>
    <dbReference type="NCBI Taxonomy" id="64969"/>
    <lineage>
        <taxon>Bacteria</taxon>
        <taxon>Pseudomonadati</taxon>
        <taxon>Pseudomonadota</taxon>
        <taxon>Gammaproteobacteria</taxon>
        <taxon>Oceanospirillales</taxon>
        <taxon>Oceanospirillaceae</taxon>
        <taxon>Oceanospirillum</taxon>
    </lineage>
</organism>
<reference evidence="2 3" key="1">
    <citation type="submission" date="2017-01" db="EMBL/GenBank/DDBJ databases">
        <title>Genome Sequencing of a Marine Spirillum, Oceanospirillum multiglobuliferum ATCC 33336, from Japan.</title>
        <authorList>
            <person name="Carney J.G."/>
            <person name="Trachtenberg A.M."/>
            <person name="Rheaume B.A."/>
            <person name="Linnane J.D."/>
            <person name="Pitts N.L."/>
            <person name="Mykles D.L."/>
            <person name="Maclea K.S."/>
        </authorList>
    </citation>
    <scope>NUCLEOTIDE SEQUENCE [LARGE SCALE GENOMIC DNA]</scope>
    <source>
        <strain evidence="2 3">ATCC 33336</strain>
    </source>
</reference>
<dbReference type="AlphaFoldDB" id="A0A1T4QPG6"/>
<keyword evidence="3" id="KW-1185">Reference proteome</keyword>
<dbReference type="Gene3D" id="3.40.50.10420">
    <property type="entry name" value="NagB/RpiA/CoA transferase-like"/>
    <property type="match status" value="1"/>
</dbReference>
<dbReference type="PANTHER" id="PTHR43682">
    <property type="entry name" value="LACTATE UTILIZATION PROTEIN C"/>
    <property type="match status" value="1"/>
</dbReference>
<dbReference type="InterPro" id="IPR024185">
    <property type="entry name" value="FTHF_cligase-like_sf"/>
</dbReference>
<evidence type="ECO:0000313" key="2">
    <source>
        <dbReference type="EMBL" id="OPX56469.1"/>
    </source>
</evidence>
<dbReference type="RefSeq" id="WP_078745559.1">
    <property type="nucleotide sequence ID" value="NZ_FUXG01000012.1"/>
</dbReference>
<dbReference type="InterPro" id="IPR037171">
    <property type="entry name" value="NagB/RpiA_transferase-like"/>
</dbReference>
<sequence>MSQARNAILGRLRHRRDGALTAPTSDFSVVSNKQWSDEEKIDLFQQKIESVHAEVHRVTQDNWLETLKTLVQAKGLSDLLVPQKAAVGQAIRADWSETLPELRSYDQPVTEWKAELFSGIDGAVTDVRAAIAETGSLVLWPDQDQPRLMSLVPPIHFAILDAHQLKNTFYEVIVSEGWASAGMPTNALLISGPSKTADIEQTLAYGVHGPKELIVLIRQ</sequence>
<name>A0A1T4QPG6_9GAMM</name>